<evidence type="ECO:0000259" key="1">
    <source>
        <dbReference type="PROSITE" id="PS51379"/>
    </source>
</evidence>
<protein>
    <submittedName>
        <fullName evidence="2">Ferredoxin</fullName>
    </submittedName>
</protein>
<sequence length="56" mass="5917">MAYKITNLCTSCGLCIPECPVNCIGKGDRIFIIDEHICIECGACSNICPAGAPILD</sequence>
<gene>
    <name evidence="2" type="ORF">SDC9_118824</name>
</gene>
<reference evidence="2" key="1">
    <citation type="submission" date="2019-08" db="EMBL/GenBank/DDBJ databases">
        <authorList>
            <person name="Kucharzyk K."/>
            <person name="Murdoch R.W."/>
            <person name="Higgins S."/>
            <person name="Loffler F."/>
        </authorList>
    </citation>
    <scope>NUCLEOTIDE SEQUENCE</scope>
</reference>
<dbReference type="EMBL" id="VSSQ01024372">
    <property type="protein sequence ID" value="MPM71853.1"/>
    <property type="molecule type" value="Genomic_DNA"/>
</dbReference>
<proteinExistence type="predicted"/>
<feature type="domain" description="4Fe-4S ferredoxin-type" evidence="1">
    <location>
        <begin position="29"/>
        <end position="56"/>
    </location>
</feature>
<dbReference type="PROSITE" id="PS51379">
    <property type="entry name" value="4FE4S_FER_2"/>
    <property type="match status" value="2"/>
</dbReference>
<comment type="caution">
    <text evidence="2">The sequence shown here is derived from an EMBL/GenBank/DDBJ whole genome shotgun (WGS) entry which is preliminary data.</text>
</comment>
<evidence type="ECO:0000313" key="2">
    <source>
        <dbReference type="EMBL" id="MPM71853.1"/>
    </source>
</evidence>
<accession>A0A645C8B8</accession>
<feature type="domain" description="4Fe-4S ferredoxin-type" evidence="1">
    <location>
        <begin position="1"/>
        <end position="28"/>
    </location>
</feature>
<dbReference type="PROSITE" id="PS00198">
    <property type="entry name" value="4FE4S_FER_1"/>
    <property type="match status" value="1"/>
</dbReference>
<dbReference type="Pfam" id="PF13187">
    <property type="entry name" value="Fer4_9"/>
    <property type="match status" value="1"/>
</dbReference>
<dbReference type="InterPro" id="IPR017900">
    <property type="entry name" value="4Fe4S_Fe_S_CS"/>
</dbReference>
<dbReference type="AlphaFoldDB" id="A0A645C8B8"/>
<name>A0A645C8B8_9ZZZZ</name>
<dbReference type="SUPFAM" id="SSF54862">
    <property type="entry name" value="4Fe-4S ferredoxins"/>
    <property type="match status" value="1"/>
</dbReference>
<organism evidence="2">
    <name type="scientific">bioreactor metagenome</name>
    <dbReference type="NCBI Taxonomy" id="1076179"/>
    <lineage>
        <taxon>unclassified sequences</taxon>
        <taxon>metagenomes</taxon>
        <taxon>ecological metagenomes</taxon>
    </lineage>
</organism>
<dbReference type="Gene3D" id="3.30.70.20">
    <property type="match status" value="1"/>
</dbReference>
<dbReference type="InterPro" id="IPR017896">
    <property type="entry name" value="4Fe4S_Fe-S-bd"/>
</dbReference>